<dbReference type="KEGG" id="cohn:KCTCHS21_42720"/>
<dbReference type="GO" id="GO:0005886">
    <property type="term" value="C:plasma membrane"/>
    <property type="evidence" value="ECO:0007669"/>
    <property type="project" value="UniProtKB-SubCell"/>
</dbReference>
<keyword evidence="3" id="KW-1003">Cell membrane</keyword>
<evidence type="ECO:0000256" key="3">
    <source>
        <dbReference type="ARBA" id="ARBA00022475"/>
    </source>
</evidence>
<keyword evidence="10" id="KW-1185">Reference proteome</keyword>
<comment type="similarity">
    <text evidence="7">Belongs to the binding-protein-dependent transport system permease family.</text>
</comment>
<keyword evidence="5 7" id="KW-1133">Transmembrane helix</keyword>
<accession>A0A3T1D9X5</accession>
<keyword evidence="2 7" id="KW-0813">Transport</keyword>
<dbReference type="CDD" id="cd06261">
    <property type="entry name" value="TM_PBP2"/>
    <property type="match status" value="1"/>
</dbReference>
<dbReference type="InterPro" id="IPR035906">
    <property type="entry name" value="MetI-like_sf"/>
</dbReference>
<evidence type="ECO:0000313" key="9">
    <source>
        <dbReference type="EMBL" id="BBI34873.1"/>
    </source>
</evidence>
<dbReference type="PANTHER" id="PTHR43163">
    <property type="entry name" value="DIPEPTIDE TRANSPORT SYSTEM PERMEASE PROTEIN DPPB-RELATED"/>
    <property type="match status" value="1"/>
</dbReference>
<dbReference type="Pfam" id="PF00528">
    <property type="entry name" value="BPD_transp_1"/>
    <property type="match status" value="1"/>
</dbReference>
<feature type="domain" description="ABC transmembrane type-1" evidence="8">
    <location>
        <begin position="95"/>
        <end position="292"/>
    </location>
</feature>
<feature type="transmembrane region" description="Helical" evidence="7">
    <location>
        <begin position="101"/>
        <end position="122"/>
    </location>
</feature>
<proteinExistence type="inferred from homology"/>
<organism evidence="9 10">
    <name type="scientific">Cohnella abietis</name>
    <dbReference type="NCBI Taxonomy" id="2507935"/>
    <lineage>
        <taxon>Bacteria</taxon>
        <taxon>Bacillati</taxon>
        <taxon>Bacillota</taxon>
        <taxon>Bacilli</taxon>
        <taxon>Bacillales</taxon>
        <taxon>Paenibacillaceae</taxon>
        <taxon>Cohnella</taxon>
    </lineage>
</organism>
<feature type="transmembrane region" description="Helical" evidence="7">
    <location>
        <begin position="174"/>
        <end position="192"/>
    </location>
</feature>
<dbReference type="Pfam" id="PF19300">
    <property type="entry name" value="BPD_transp_1_N"/>
    <property type="match status" value="1"/>
</dbReference>
<dbReference type="InterPro" id="IPR045621">
    <property type="entry name" value="BPD_transp_1_N"/>
</dbReference>
<dbReference type="GO" id="GO:0055085">
    <property type="term" value="P:transmembrane transport"/>
    <property type="evidence" value="ECO:0007669"/>
    <property type="project" value="InterPro"/>
</dbReference>
<evidence type="ECO:0000256" key="1">
    <source>
        <dbReference type="ARBA" id="ARBA00004651"/>
    </source>
</evidence>
<keyword evidence="6 7" id="KW-0472">Membrane</keyword>
<evidence type="ECO:0000256" key="4">
    <source>
        <dbReference type="ARBA" id="ARBA00022692"/>
    </source>
</evidence>
<evidence type="ECO:0000259" key="8">
    <source>
        <dbReference type="PROSITE" id="PS50928"/>
    </source>
</evidence>
<dbReference type="PROSITE" id="PS50928">
    <property type="entry name" value="ABC_TM1"/>
    <property type="match status" value="1"/>
</dbReference>
<dbReference type="RefSeq" id="WP_130612931.1">
    <property type="nucleotide sequence ID" value="NZ_AP019400.1"/>
</dbReference>
<feature type="transmembrane region" description="Helical" evidence="7">
    <location>
        <begin position="279"/>
        <end position="299"/>
    </location>
</feature>
<gene>
    <name evidence="9" type="ORF">KCTCHS21_42720</name>
</gene>
<name>A0A3T1D9X5_9BACL</name>
<keyword evidence="4 7" id="KW-0812">Transmembrane</keyword>
<feature type="transmembrane region" description="Helical" evidence="7">
    <location>
        <begin position="9"/>
        <end position="27"/>
    </location>
</feature>
<evidence type="ECO:0000313" key="10">
    <source>
        <dbReference type="Proteomes" id="UP000289856"/>
    </source>
</evidence>
<evidence type="ECO:0000256" key="6">
    <source>
        <dbReference type="ARBA" id="ARBA00023136"/>
    </source>
</evidence>
<reference evidence="9 10" key="1">
    <citation type="submission" date="2019-01" db="EMBL/GenBank/DDBJ databases">
        <title>Complete genome sequence of Cohnella hallensis HS21 isolated from Korean fir (Abies koreana) rhizospheric soil.</title>
        <authorList>
            <person name="Jiang L."/>
            <person name="Kang S.W."/>
            <person name="Kim S."/>
            <person name="Jung J."/>
            <person name="Kim C.Y."/>
            <person name="Kim D.H."/>
            <person name="Kim S.W."/>
            <person name="Lee J."/>
        </authorList>
    </citation>
    <scope>NUCLEOTIDE SEQUENCE [LARGE SCALE GENOMIC DNA]</scope>
    <source>
        <strain evidence="9 10">HS21</strain>
    </source>
</reference>
<dbReference type="SUPFAM" id="SSF161098">
    <property type="entry name" value="MetI-like"/>
    <property type="match status" value="1"/>
</dbReference>
<dbReference type="OrthoDB" id="24153at2"/>
<sequence length="309" mass="33982">MLKFVLRRFVYMLITLWVIITATFFLMKLLPGNPFGEVAAKLPPENLKLLKEQYGLDKPEWQQYLQYLGNVFRGDLGVSYQFPTRSVVSVIKQSFPASLELGLESLVIAIIIGLLLGIVAALKHNKWQDYSSMFIALIGISVPSFVIGPLLSLYVGNKWGILPSGLWEGPEHRILPAIALALGTIAILARMMRASMLEVSSLDYIKTAKSKGLATRTVVIGHMLRNAILPVVTILGPIAVNVITGTLVIERVFVIPGLGSQFVSSITTLDYTMITGLTIFYAAVLIVVMFLTDIAYGLIDPRIRMSGGR</sequence>
<protein>
    <submittedName>
        <fullName evidence="9">Peptide ABC transporter permease</fullName>
    </submittedName>
</protein>
<dbReference type="InterPro" id="IPR000515">
    <property type="entry name" value="MetI-like"/>
</dbReference>
<dbReference type="Proteomes" id="UP000289856">
    <property type="component" value="Chromosome"/>
</dbReference>
<feature type="transmembrane region" description="Helical" evidence="7">
    <location>
        <begin position="134"/>
        <end position="154"/>
    </location>
</feature>
<comment type="subcellular location">
    <subcellularLocation>
        <location evidence="1 7">Cell membrane</location>
        <topology evidence="1 7">Multi-pass membrane protein</topology>
    </subcellularLocation>
</comment>
<evidence type="ECO:0000256" key="2">
    <source>
        <dbReference type="ARBA" id="ARBA00022448"/>
    </source>
</evidence>
<feature type="transmembrane region" description="Helical" evidence="7">
    <location>
        <begin position="227"/>
        <end position="249"/>
    </location>
</feature>
<dbReference type="PANTHER" id="PTHR43163:SF6">
    <property type="entry name" value="DIPEPTIDE TRANSPORT SYSTEM PERMEASE PROTEIN DPPB-RELATED"/>
    <property type="match status" value="1"/>
</dbReference>
<dbReference type="AlphaFoldDB" id="A0A3T1D9X5"/>
<dbReference type="EMBL" id="AP019400">
    <property type="protein sequence ID" value="BBI34873.1"/>
    <property type="molecule type" value="Genomic_DNA"/>
</dbReference>
<evidence type="ECO:0000256" key="5">
    <source>
        <dbReference type="ARBA" id="ARBA00022989"/>
    </source>
</evidence>
<evidence type="ECO:0000256" key="7">
    <source>
        <dbReference type="RuleBase" id="RU363032"/>
    </source>
</evidence>
<dbReference type="Gene3D" id="1.10.3720.10">
    <property type="entry name" value="MetI-like"/>
    <property type="match status" value="1"/>
</dbReference>